<evidence type="ECO:0000313" key="7">
    <source>
        <dbReference type="EMBL" id="TKG11857.1"/>
    </source>
</evidence>
<dbReference type="InterPro" id="IPR036390">
    <property type="entry name" value="WH_DNA-bd_sf"/>
</dbReference>
<dbReference type="InterPro" id="IPR036388">
    <property type="entry name" value="WH-like_DNA-bd_sf"/>
</dbReference>
<evidence type="ECO:0000256" key="2">
    <source>
        <dbReference type="ARBA" id="ARBA00023015"/>
    </source>
</evidence>
<dbReference type="SUPFAM" id="SSF53850">
    <property type="entry name" value="Periplasmic binding protein-like II"/>
    <property type="match status" value="1"/>
</dbReference>
<dbReference type="InterPro" id="IPR058163">
    <property type="entry name" value="LysR-type_TF_proteobact-type"/>
</dbReference>
<keyword evidence="3" id="KW-0238">DNA-binding</keyword>
<dbReference type="RefSeq" id="WP_065111734.1">
    <property type="nucleotide sequence ID" value="NZ_JAJGZN020000001.1"/>
</dbReference>
<dbReference type="Gene3D" id="3.40.190.290">
    <property type="match status" value="1"/>
</dbReference>
<reference evidence="6" key="3">
    <citation type="journal article" date="2018" name="Nature">
        <title>A major lineage of non-tailed dsDNA viruses as unrecognized killers of marine bacteria.</title>
        <authorList>
            <person name="Kauffman K.M."/>
            <person name="Hussain F.A."/>
            <person name="Yang J."/>
            <person name="Arevalo P."/>
            <person name="Brown J.M."/>
            <person name="Chang W.K."/>
            <person name="VanInsberghe D."/>
            <person name="Elsherbini J."/>
            <person name="Sharma R.S."/>
            <person name="Cutler M.B."/>
            <person name="Kelly L."/>
            <person name="Polz M.F."/>
        </authorList>
    </citation>
    <scope>NUCLEOTIDE SEQUENCE</scope>
    <source>
        <strain evidence="6">10N.261.52.F7</strain>
    </source>
</reference>
<protein>
    <submittedName>
        <fullName evidence="7">LysR family transcriptional regulator</fullName>
    </submittedName>
</protein>
<keyword evidence="4" id="KW-0804">Transcription</keyword>
<comment type="caution">
    <text evidence="6">The sequence shown here is derived from an EMBL/GenBank/DDBJ whole genome shotgun (WGS) entry which is preliminary data.</text>
</comment>
<evidence type="ECO:0000256" key="1">
    <source>
        <dbReference type="ARBA" id="ARBA00009437"/>
    </source>
</evidence>
<dbReference type="PROSITE" id="PS50931">
    <property type="entry name" value="HTH_LYSR"/>
    <property type="match status" value="1"/>
</dbReference>
<dbReference type="PANTHER" id="PTHR30537:SF3">
    <property type="entry name" value="TRANSCRIPTIONAL REGULATORY PROTEIN"/>
    <property type="match status" value="1"/>
</dbReference>
<accession>A0A2N7GIF7</accession>
<dbReference type="GO" id="GO:0043565">
    <property type="term" value="F:sequence-specific DNA binding"/>
    <property type="evidence" value="ECO:0007669"/>
    <property type="project" value="TreeGrafter"/>
</dbReference>
<proteinExistence type="inferred from homology"/>
<feature type="domain" description="HTH lysR-type" evidence="5">
    <location>
        <begin position="1"/>
        <end position="59"/>
    </location>
</feature>
<dbReference type="GO" id="GO:0003700">
    <property type="term" value="F:DNA-binding transcription factor activity"/>
    <property type="evidence" value="ECO:0007669"/>
    <property type="project" value="InterPro"/>
</dbReference>
<comment type="similarity">
    <text evidence="1">Belongs to the LysR transcriptional regulatory family.</text>
</comment>
<dbReference type="AlphaFoldDB" id="A0A2N7GIF7"/>
<reference key="1">
    <citation type="submission" date="2016-07" db="EMBL/GenBank/DDBJ databases">
        <title>Nontailed viruses are major unrecognized killers of bacteria in the ocean.</title>
        <authorList>
            <person name="Kauffman K."/>
            <person name="Hussain F."/>
            <person name="Yang J."/>
            <person name="Arevalo P."/>
            <person name="Brown J."/>
            <person name="Cutler M."/>
            <person name="Kelly L."/>
            <person name="Polz M.F."/>
        </authorList>
    </citation>
    <scope>NUCLEOTIDE SEQUENCE [LARGE SCALE GENOMIC DNA]</scope>
    <source>
        <strain>10N.261.52.F7</strain>
    </source>
</reference>
<keyword evidence="2" id="KW-0805">Transcription regulation</keyword>
<dbReference type="InterPro" id="IPR005119">
    <property type="entry name" value="LysR_subst-bd"/>
</dbReference>
<evidence type="ECO:0000313" key="6">
    <source>
        <dbReference type="EMBL" id="PMK39512.1"/>
    </source>
</evidence>
<dbReference type="InterPro" id="IPR000847">
    <property type="entry name" value="LysR_HTH_N"/>
</dbReference>
<evidence type="ECO:0000256" key="3">
    <source>
        <dbReference type="ARBA" id="ARBA00023125"/>
    </source>
</evidence>
<dbReference type="EMBL" id="MCXM01000078">
    <property type="protein sequence ID" value="PMK39512.1"/>
    <property type="molecule type" value="Genomic_DNA"/>
</dbReference>
<dbReference type="Pfam" id="PF03466">
    <property type="entry name" value="LysR_substrate"/>
    <property type="match status" value="1"/>
</dbReference>
<evidence type="ECO:0000256" key="4">
    <source>
        <dbReference type="ARBA" id="ARBA00023163"/>
    </source>
</evidence>
<dbReference type="EMBL" id="SYVO01000012">
    <property type="protein sequence ID" value="TKG11857.1"/>
    <property type="molecule type" value="Genomic_DNA"/>
</dbReference>
<dbReference type="Pfam" id="PF00126">
    <property type="entry name" value="HTH_1"/>
    <property type="match status" value="1"/>
</dbReference>
<evidence type="ECO:0000259" key="5">
    <source>
        <dbReference type="PROSITE" id="PS50931"/>
    </source>
</evidence>
<organism evidence="6">
    <name type="scientific">Vibrio lentus</name>
    <dbReference type="NCBI Taxonomy" id="136468"/>
    <lineage>
        <taxon>Bacteria</taxon>
        <taxon>Pseudomonadati</taxon>
        <taxon>Pseudomonadota</taxon>
        <taxon>Gammaproteobacteria</taxon>
        <taxon>Vibrionales</taxon>
        <taxon>Vibrionaceae</taxon>
        <taxon>Vibrio</taxon>
    </lineage>
</organism>
<dbReference type="Proteomes" id="UP000305840">
    <property type="component" value="Unassembled WGS sequence"/>
</dbReference>
<name>A0A2N7GIF7_9VIBR</name>
<dbReference type="Gene3D" id="1.10.10.10">
    <property type="entry name" value="Winged helix-like DNA-binding domain superfamily/Winged helix DNA-binding domain"/>
    <property type="match status" value="1"/>
</dbReference>
<reference evidence="7 8" key="4">
    <citation type="submission" date="2019-04" db="EMBL/GenBank/DDBJ databases">
        <title>A reverse ecology approach based on a biological definition of microbial populations.</title>
        <authorList>
            <person name="Arevalo P."/>
            <person name="Vaninsberghe D."/>
            <person name="Elsherbini J."/>
            <person name="Gore J."/>
            <person name="Polz M."/>
        </authorList>
    </citation>
    <scope>NUCLEOTIDE SEQUENCE [LARGE SCALE GENOMIC DNA]</scope>
    <source>
        <strain evidence="7 8">10N.222.48.A1</strain>
    </source>
</reference>
<evidence type="ECO:0000313" key="8">
    <source>
        <dbReference type="Proteomes" id="UP000305840"/>
    </source>
</evidence>
<gene>
    <name evidence="6" type="ORF">BCT99_07965</name>
    <name evidence="7" type="ORF">FCV91_05475</name>
</gene>
<sequence length="293" mass="33574">MDKWNEIRTAYKLAQHQTLSATAQEMGVHRSTVMRHIDTLEAELGVLLFQRNDKGYLPTEAGLEIMRLGEVTENHFSQLGAQIKSKEQALSGTLTVTAINDMASMLMPVIQQYQRCYPNMRVDFIGDLRKFNLEYGEADIAIRSGDKPTTPDNIVFPIASVEMVLCAHKSYIEQYGLPQNSDWQQHRFIAMKERPQHLLWNEWIYDTVPETQVVFLCSSVQVAARALESGCGIAVMPREFVERDEDLISVSSSLVWPMPVWALVHRDMYNLKKIRAFIEILRGDQQTPTHFKI</sequence>
<dbReference type="SUPFAM" id="SSF46785">
    <property type="entry name" value="Winged helix' DNA-binding domain"/>
    <property type="match status" value="1"/>
</dbReference>
<reference evidence="6" key="2">
    <citation type="submission" date="2016-07" db="EMBL/GenBank/DDBJ databases">
        <authorList>
            <person name="Kauffman K."/>
            <person name="Arevalo P."/>
            <person name="Polz M.F."/>
        </authorList>
    </citation>
    <scope>NUCLEOTIDE SEQUENCE</scope>
    <source>
        <strain evidence="6">10N.261.52.F7</strain>
    </source>
</reference>
<dbReference type="PANTHER" id="PTHR30537">
    <property type="entry name" value="HTH-TYPE TRANSCRIPTIONAL REGULATOR"/>
    <property type="match status" value="1"/>
</dbReference>
<dbReference type="GO" id="GO:0006351">
    <property type="term" value="P:DNA-templated transcription"/>
    <property type="evidence" value="ECO:0007669"/>
    <property type="project" value="TreeGrafter"/>
</dbReference>